<dbReference type="InterPro" id="IPR041698">
    <property type="entry name" value="Methyltransf_25"/>
</dbReference>
<organism evidence="2 3">
    <name type="scientific">Pseudomonas batumici</name>
    <dbReference type="NCBI Taxonomy" id="226910"/>
    <lineage>
        <taxon>Bacteria</taxon>
        <taxon>Pseudomonadati</taxon>
        <taxon>Pseudomonadota</taxon>
        <taxon>Gammaproteobacteria</taxon>
        <taxon>Pseudomonadales</taxon>
        <taxon>Pseudomonadaceae</taxon>
        <taxon>Pseudomonas</taxon>
    </lineage>
</organism>
<dbReference type="InterPro" id="IPR029063">
    <property type="entry name" value="SAM-dependent_MTases_sf"/>
</dbReference>
<dbReference type="OrthoDB" id="5608223at2"/>
<name>A0A0C2ETN3_9PSED</name>
<dbReference type="Proteomes" id="UP000031535">
    <property type="component" value="Unassembled WGS sequence"/>
</dbReference>
<keyword evidence="2" id="KW-0808">Transferase</keyword>
<keyword evidence="3" id="KW-1185">Reference proteome</keyword>
<dbReference type="EMBL" id="JXDG01000057">
    <property type="protein sequence ID" value="KIH81943.1"/>
    <property type="molecule type" value="Genomic_DNA"/>
</dbReference>
<dbReference type="AlphaFoldDB" id="A0A0C2ETN3"/>
<accession>A0A0C2ETN3</accession>
<dbReference type="GO" id="GO:0032259">
    <property type="term" value="P:methylation"/>
    <property type="evidence" value="ECO:0007669"/>
    <property type="project" value="UniProtKB-KW"/>
</dbReference>
<proteinExistence type="predicted"/>
<dbReference type="Gene3D" id="3.40.50.150">
    <property type="entry name" value="Vaccinia Virus protein VP39"/>
    <property type="match status" value="1"/>
</dbReference>
<keyword evidence="2" id="KW-0489">Methyltransferase</keyword>
<evidence type="ECO:0000259" key="1">
    <source>
        <dbReference type="Pfam" id="PF13649"/>
    </source>
</evidence>
<dbReference type="SUPFAM" id="SSF53335">
    <property type="entry name" value="S-adenosyl-L-methionine-dependent methyltransferases"/>
    <property type="match status" value="1"/>
</dbReference>
<evidence type="ECO:0000313" key="3">
    <source>
        <dbReference type="Proteomes" id="UP000031535"/>
    </source>
</evidence>
<comment type="caution">
    <text evidence="2">The sequence shown here is derived from an EMBL/GenBank/DDBJ whole genome shotgun (WGS) entry which is preliminary data.</text>
</comment>
<evidence type="ECO:0000313" key="2">
    <source>
        <dbReference type="EMBL" id="KIH81943.1"/>
    </source>
</evidence>
<dbReference type="GO" id="GO:0008168">
    <property type="term" value="F:methyltransferase activity"/>
    <property type="evidence" value="ECO:0007669"/>
    <property type="project" value="UniProtKB-KW"/>
</dbReference>
<dbReference type="RefSeq" id="WP_040070435.1">
    <property type="nucleotide sequence ID" value="NZ_JXDG01000057.1"/>
</dbReference>
<dbReference type="PATRIC" id="fig|226910.6.peg.4241"/>
<gene>
    <name evidence="2" type="ORF">UCMB321_4248</name>
</gene>
<sequence length="225" mass="25653">MPAQPPSPIELEFARQHEREHARSCPEKGPGSLARRLGLAREKQWVRQALKLAGEPGLILDLPCGAGRFWPVLAERANRVILAADPSQEMLDHCAVHHSLDVLKRVRTFQSSVFAIGLPENAVDCIFCMQLFQQVSDSQQRMAMLREFHRVSRDTVILSLWIGGKVMDWHRRRQARAGGQQAQRVLFGKALVEGEFRQAGFEIVGHRDFFPGYALRRLYVLRKNH</sequence>
<dbReference type="STRING" id="226910.UCMB321_4248"/>
<feature type="domain" description="Methyltransferase" evidence="1">
    <location>
        <begin position="59"/>
        <end position="153"/>
    </location>
</feature>
<protein>
    <submittedName>
        <fullName evidence="2">SAM-dependent methyltransferase</fullName>
    </submittedName>
</protein>
<dbReference type="CDD" id="cd02440">
    <property type="entry name" value="AdoMet_MTases"/>
    <property type="match status" value="1"/>
</dbReference>
<dbReference type="Pfam" id="PF13649">
    <property type="entry name" value="Methyltransf_25"/>
    <property type="match status" value="1"/>
</dbReference>
<reference evidence="2 3" key="1">
    <citation type="submission" date="2015-01" db="EMBL/GenBank/DDBJ databases">
        <title>Complete genome of Pseudomonas batumici UCM B-321 producer of the batumin antibiotic with strong antistaphilococcal and potential anticancer activity.</title>
        <authorList>
            <person name="Klochko V.V."/>
            <person name="Zelena L.B."/>
            <person name="Elena K.A."/>
            <person name="Reva O.N."/>
        </authorList>
    </citation>
    <scope>NUCLEOTIDE SEQUENCE [LARGE SCALE GENOMIC DNA]</scope>
    <source>
        <strain evidence="2 3">UCM B-321</strain>
    </source>
</reference>